<dbReference type="EMBL" id="JARMQG010000249">
    <property type="protein sequence ID" value="MED3563971.1"/>
    <property type="molecule type" value="Genomic_DNA"/>
</dbReference>
<dbReference type="SMART" id="SM00636">
    <property type="entry name" value="Glyco_18"/>
    <property type="match status" value="1"/>
</dbReference>
<accession>A0ABU6NCL8</accession>
<dbReference type="Gene3D" id="3.20.20.80">
    <property type="entry name" value="Glycosidases"/>
    <property type="match status" value="1"/>
</dbReference>
<dbReference type="SUPFAM" id="SSF51445">
    <property type="entry name" value="(Trans)glycosidases"/>
    <property type="match status" value="1"/>
</dbReference>
<dbReference type="Gene3D" id="3.90.550.10">
    <property type="entry name" value="Spore Coat Polysaccharide Biosynthesis Protein SpsA, Chain A"/>
    <property type="match status" value="1"/>
</dbReference>
<organism evidence="7 8">
    <name type="scientific">Bacillus xiapuensis</name>
    <dbReference type="NCBI Taxonomy" id="2014075"/>
    <lineage>
        <taxon>Bacteria</taxon>
        <taxon>Bacillati</taxon>
        <taxon>Bacillota</taxon>
        <taxon>Bacilli</taxon>
        <taxon>Bacillales</taxon>
        <taxon>Bacillaceae</taxon>
        <taxon>Bacillus</taxon>
    </lineage>
</organism>
<keyword evidence="8" id="KW-1185">Reference proteome</keyword>
<feature type="domain" description="GH18" evidence="6">
    <location>
        <begin position="246"/>
        <end position="553"/>
    </location>
</feature>
<feature type="transmembrane region" description="Helical" evidence="4">
    <location>
        <begin position="162"/>
        <end position="181"/>
    </location>
</feature>
<dbReference type="PROSITE" id="PS51910">
    <property type="entry name" value="GH18_2"/>
    <property type="match status" value="1"/>
</dbReference>
<evidence type="ECO:0000259" key="6">
    <source>
        <dbReference type="PROSITE" id="PS51910"/>
    </source>
</evidence>
<evidence type="ECO:0000256" key="4">
    <source>
        <dbReference type="SAM" id="Phobius"/>
    </source>
</evidence>
<evidence type="ECO:0000256" key="2">
    <source>
        <dbReference type="ARBA" id="ARBA00022676"/>
    </source>
</evidence>
<dbReference type="PANTHER" id="PTHR43630">
    <property type="entry name" value="POLY-BETA-1,6-N-ACETYL-D-GLUCOSAMINE SYNTHASE"/>
    <property type="match status" value="1"/>
</dbReference>
<dbReference type="InterPro" id="IPR017853">
    <property type="entry name" value="GH"/>
</dbReference>
<dbReference type="InterPro" id="IPR029070">
    <property type="entry name" value="Chitinase_insertion_sf"/>
</dbReference>
<proteinExistence type="inferred from homology"/>
<keyword evidence="3 7" id="KW-0808">Transferase</keyword>
<feature type="transmembrane region" description="Helical" evidence="4">
    <location>
        <begin position="1166"/>
        <end position="1187"/>
    </location>
</feature>
<reference evidence="7 8" key="1">
    <citation type="submission" date="2023-03" db="EMBL/GenBank/DDBJ databases">
        <title>Bacillus Genome Sequencing.</title>
        <authorList>
            <person name="Dunlap C."/>
        </authorList>
    </citation>
    <scope>NUCLEOTIDE SEQUENCE [LARGE SCALE GENOMIC DNA]</scope>
    <source>
        <strain evidence="7 8">B-14544</strain>
    </source>
</reference>
<dbReference type="Pfam" id="PF00704">
    <property type="entry name" value="Glyco_hydro_18"/>
    <property type="match status" value="1"/>
</dbReference>
<dbReference type="RefSeq" id="WP_327969077.1">
    <property type="nucleotide sequence ID" value="NZ_JARMQG010000249.1"/>
</dbReference>
<dbReference type="GO" id="GO:0016757">
    <property type="term" value="F:glycosyltransferase activity"/>
    <property type="evidence" value="ECO:0007669"/>
    <property type="project" value="UniProtKB-KW"/>
</dbReference>
<dbReference type="InterPro" id="IPR001173">
    <property type="entry name" value="Glyco_trans_2-like"/>
</dbReference>
<keyword evidence="4" id="KW-1133">Transmembrane helix</keyword>
<protein>
    <submittedName>
        <fullName evidence="7">Glycosyltransferase</fullName>
        <ecNumber evidence="7">2.4.-.-</ecNumber>
    </submittedName>
</protein>
<comment type="similarity">
    <text evidence="1">Belongs to the glycosyltransferase 2 family.</text>
</comment>
<evidence type="ECO:0000259" key="5">
    <source>
        <dbReference type="PROSITE" id="PS51677"/>
    </source>
</evidence>
<keyword evidence="2 7" id="KW-0328">Glycosyltransferase</keyword>
<feature type="transmembrane region" description="Helical" evidence="4">
    <location>
        <begin position="43"/>
        <end position="67"/>
    </location>
</feature>
<comment type="caution">
    <text evidence="7">The sequence shown here is derived from an EMBL/GenBank/DDBJ whole genome shotgun (WGS) entry which is preliminary data.</text>
</comment>
<dbReference type="InterPro" id="IPR011583">
    <property type="entry name" value="Chitinase_II/V-like_cat"/>
</dbReference>
<dbReference type="Pfam" id="PF00535">
    <property type="entry name" value="Glycos_transf_2"/>
    <property type="match status" value="1"/>
</dbReference>
<feature type="transmembrane region" description="Helical" evidence="4">
    <location>
        <begin position="12"/>
        <end position="37"/>
    </location>
</feature>
<dbReference type="PROSITE" id="PS51677">
    <property type="entry name" value="NODB"/>
    <property type="match status" value="1"/>
</dbReference>
<dbReference type="InterPro" id="IPR029044">
    <property type="entry name" value="Nucleotide-diphossugar_trans"/>
</dbReference>
<feature type="transmembrane region" description="Helical" evidence="4">
    <location>
        <begin position="111"/>
        <end position="133"/>
    </location>
</feature>
<dbReference type="Pfam" id="PF01522">
    <property type="entry name" value="Polysacc_deac_1"/>
    <property type="match status" value="1"/>
</dbReference>
<dbReference type="SUPFAM" id="SSF88713">
    <property type="entry name" value="Glycoside hydrolase/deacetylase"/>
    <property type="match status" value="1"/>
</dbReference>
<dbReference type="EC" id="2.4.-.-" evidence="7"/>
<dbReference type="InterPro" id="IPR002509">
    <property type="entry name" value="NODB_dom"/>
</dbReference>
<dbReference type="Gene3D" id="3.10.50.10">
    <property type="match status" value="1"/>
</dbReference>
<feature type="transmembrane region" description="Helical" evidence="4">
    <location>
        <begin position="74"/>
        <end position="96"/>
    </location>
</feature>
<dbReference type="CDD" id="cd10962">
    <property type="entry name" value="CE4_GT2-like"/>
    <property type="match status" value="1"/>
</dbReference>
<dbReference type="InterPro" id="IPR001223">
    <property type="entry name" value="Glyco_hydro18_cat"/>
</dbReference>
<sequence length="1246" mass="141606">MNRILKWIIMSLFAPVTASRGAIASSLGVFLGLLPMYGIRIPLLFALSILFRFNFFAILFGMIIPIFIPFIRHLAFLSTHVLEGYSLSLASIKFWLFTSHKHFHPTPFSQIYLRVITGSLFALISFPLFRWFYNLGINKNEREKEQIFLDPSKRRWKIIKRMSLGFFALSILISIFFIESINTNPLFPNLKLTEGNYTAGIRPIFKKISDEMLVKQLKYEEKNHPTFQLDFKKHHLQKKQATSGNQEVYGFYVNWDENSKASFEKNIGSISVLIPDWLQLKPDLTLINSRDNSVATLAASHKVKIMPLINNFINNKWDSDILHRLFTTPNAQDRFIKNLLDDVKANGYSGINIDFEAINQEDRDYLTKFIQQLSVRFHQNGLTVTMDVPPYDQGFDYPALSKTVDRMIVMLYDQHSQDGNPGPIASNDWVKQSLNNLDIPSDKLIVSLGSYGYDWTEHSNQLADAVTFGDIMNMALDTKLDIQWNKETGNPYLRYRADGENHILWFLDGATFYNQMKETMDDNAKGIAIWRLGSEDQSIWKFINKPKYLDHPKQALTTFNSPDPVHYSGAGEVLKIASTTVDGKRNIQANSDGRIIAESYKTLPKPFEVVRYGKPKAKEVVLSFDDGPDPTFTPKILDILDHYHIKGSFFIVGENAEVQPGLIERMYKEGHEIGSHTFTHPNIATTTPLQTKMELNANQRLFQEITGHSMTLFRPPYVADAEPSTINELLPILRAQNMGYTMVGELIDPEDWQRPSSDEIVKRVLKQLPNGNVILLHDAGGDRSNTVKALPIIIKALQERGYTFTTIGHLIGKSHADILPSAYKDSPYFVYDKAVFKTVHGWRSGLTILFYSAILLGIIRLGLLVFLSRRQVKRYKEIPIDPNFTPYVSVVIAAYNEEKVICKTIDSILKSDYPAFEVLVVDDGSKDATAKVVKEAYKDETRVRLITKANGGKSSAVNIGFKEARGEIIVALDADTLIAENAISLLVRHFKNEKVAAVSGNVKVGNQGSLLTNWQHIEYVTGFNLERRAFAELNCITVVPGAIGAWRKTAVEKAGYLKEDTLAEDTDITLTLLEQGQSIEFEEKAYAYTEVPEDIKSLAKQRYRWTFGTLQCLWKHRAALFHKGHKSLGFIGLPNMWIYQYIYQTCSPIADLLFVFALFGTHPKKAVIGFILFYVLDFLTSLYAFRLEKENPRPLVSLFLQRILYKQLMAYVVIKSILAAIRGVTVGWNKLKRNGNVDHGVFTKNV</sequence>
<feature type="transmembrane region" description="Helical" evidence="4">
    <location>
        <begin position="848"/>
        <end position="867"/>
    </location>
</feature>
<dbReference type="PANTHER" id="PTHR43630:SF1">
    <property type="entry name" value="POLY-BETA-1,6-N-ACETYL-D-GLUCOSAMINE SYNTHASE"/>
    <property type="match status" value="1"/>
</dbReference>
<dbReference type="InterPro" id="IPR011330">
    <property type="entry name" value="Glyco_hydro/deAcase_b/a-brl"/>
</dbReference>
<evidence type="ECO:0000313" key="7">
    <source>
        <dbReference type="EMBL" id="MED3563971.1"/>
    </source>
</evidence>
<dbReference type="Gene3D" id="3.20.20.370">
    <property type="entry name" value="Glycoside hydrolase/deacetylase"/>
    <property type="match status" value="1"/>
</dbReference>
<feature type="transmembrane region" description="Helical" evidence="4">
    <location>
        <begin position="1208"/>
        <end position="1228"/>
    </location>
</feature>
<name>A0ABU6NCL8_9BACI</name>
<dbReference type="CDD" id="cd06423">
    <property type="entry name" value="CESA_like"/>
    <property type="match status" value="1"/>
</dbReference>
<evidence type="ECO:0000313" key="8">
    <source>
        <dbReference type="Proteomes" id="UP001330749"/>
    </source>
</evidence>
<dbReference type="SUPFAM" id="SSF53448">
    <property type="entry name" value="Nucleotide-diphospho-sugar transferases"/>
    <property type="match status" value="1"/>
</dbReference>
<feature type="domain" description="NodB homology" evidence="5">
    <location>
        <begin position="618"/>
        <end position="805"/>
    </location>
</feature>
<evidence type="ECO:0000256" key="1">
    <source>
        <dbReference type="ARBA" id="ARBA00006739"/>
    </source>
</evidence>
<dbReference type="Proteomes" id="UP001330749">
    <property type="component" value="Unassembled WGS sequence"/>
</dbReference>
<gene>
    <name evidence="7" type="ORF">P4447_16215</name>
</gene>
<keyword evidence="4" id="KW-0812">Transmembrane</keyword>
<keyword evidence="4" id="KW-0472">Membrane</keyword>
<evidence type="ECO:0000256" key="3">
    <source>
        <dbReference type="ARBA" id="ARBA00022679"/>
    </source>
</evidence>